<evidence type="ECO:0000313" key="2">
    <source>
        <dbReference type="Proteomes" id="UP000887578"/>
    </source>
</evidence>
<dbReference type="WBParaSite" id="PDA_v2.g26850.t1">
    <property type="protein sequence ID" value="PDA_v2.g26850.t1"/>
    <property type="gene ID" value="PDA_v2.g26850"/>
</dbReference>
<protein>
    <submittedName>
        <fullName evidence="3">CHK kinase-like domain-containing protein</fullName>
    </submittedName>
</protein>
<dbReference type="SMART" id="SM00587">
    <property type="entry name" value="CHK"/>
    <property type="match status" value="1"/>
</dbReference>
<proteinExistence type="predicted"/>
<accession>A0A914Q5Y3</accession>
<feature type="domain" description="CHK kinase-like" evidence="1">
    <location>
        <begin position="143"/>
        <end position="333"/>
    </location>
</feature>
<dbReference type="PANTHER" id="PTHR23020">
    <property type="entry name" value="UNCHARACTERIZED NUCLEAR HORMONE RECEPTOR-RELATED"/>
    <property type="match status" value="1"/>
</dbReference>
<sequence>MEKAAVISDIIDVSKSIDGHSFTFEWLLESLRSNDTVYQKKHGCRSVKAVTVKDISGGKGFASNVLRCVLTFVDSVNDSDSYSTILKIPFFNTFNKNQKIDKFIDLHNFECDFYEILAPIVEAPTPKVYKTVRWFPDGGEGCIHMEDLSAKGKTISYFENLNLSQVKCVIQHLAKIHKRILCADPNLWTGKYLKNQESFVDFLDMFDPIIEPFLKKCKIEEQLRPLVEKYHSFSVNKEYCIYAFTQSYKDLNIQPVLVHGDLHFNNTLWVTDKNGDATNEICAFVDWQTIQEGSPMTDLARFLVNCCDGVVRRQAEEIAFEFYLECLTKEFGGDSSKVPYNTEQLKKAYNYAFLTQCFFIIGIPDFFLGIMKFDDERLKDAYFDYGVQKTLHAYQDADKLLKGEMKHVFEKYGN</sequence>
<organism evidence="2 3">
    <name type="scientific">Panagrolaimus davidi</name>
    <dbReference type="NCBI Taxonomy" id="227884"/>
    <lineage>
        <taxon>Eukaryota</taxon>
        <taxon>Metazoa</taxon>
        <taxon>Ecdysozoa</taxon>
        <taxon>Nematoda</taxon>
        <taxon>Chromadorea</taxon>
        <taxon>Rhabditida</taxon>
        <taxon>Tylenchina</taxon>
        <taxon>Panagrolaimomorpha</taxon>
        <taxon>Panagrolaimoidea</taxon>
        <taxon>Panagrolaimidae</taxon>
        <taxon>Panagrolaimus</taxon>
    </lineage>
</organism>
<evidence type="ECO:0000259" key="1">
    <source>
        <dbReference type="SMART" id="SM00587"/>
    </source>
</evidence>
<dbReference type="InterPro" id="IPR011009">
    <property type="entry name" value="Kinase-like_dom_sf"/>
</dbReference>
<dbReference type="InterPro" id="IPR052961">
    <property type="entry name" value="Oxido-Kinase-like_Enzymes"/>
</dbReference>
<dbReference type="Pfam" id="PF07914">
    <property type="entry name" value="DUF1679"/>
    <property type="match status" value="1"/>
</dbReference>
<keyword evidence="2" id="KW-1185">Reference proteome</keyword>
<dbReference type="Proteomes" id="UP000887578">
    <property type="component" value="Unplaced"/>
</dbReference>
<dbReference type="InterPro" id="IPR015897">
    <property type="entry name" value="CHK_kinase-like"/>
</dbReference>
<dbReference type="Gene3D" id="3.90.1200.10">
    <property type="match status" value="1"/>
</dbReference>
<dbReference type="AlphaFoldDB" id="A0A914Q5Y3"/>
<dbReference type="PANTHER" id="PTHR23020:SF41">
    <property type="entry name" value="AMINOGLYCOSIDE PHOSPHOTRANSFERASE DOMAIN-CONTAINING PROTEIN"/>
    <property type="match status" value="1"/>
</dbReference>
<name>A0A914Q5Y3_9BILA</name>
<reference evidence="3" key="1">
    <citation type="submission" date="2022-11" db="UniProtKB">
        <authorList>
            <consortium name="WormBaseParasite"/>
        </authorList>
    </citation>
    <scope>IDENTIFICATION</scope>
</reference>
<dbReference type="InterPro" id="IPR012877">
    <property type="entry name" value="Dhs-27"/>
</dbReference>
<dbReference type="SUPFAM" id="SSF56112">
    <property type="entry name" value="Protein kinase-like (PK-like)"/>
    <property type="match status" value="1"/>
</dbReference>
<evidence type="ECO:0000313" key="3">
    <source>
        <dbReference type="WBParaSite" id="PDA_v2.g26850.t1"/>
    </source>
</evidence>